<evidence type="ECO:0000313" key="3">
    <source>
        <dbReference type="EMBL" id="MDR7336678.1"/>
    </source>
</evidence>
<dbReference type="Proteomes" id="UP001145799">
    <property type="component" value="Unassembled WGS sequence"/>
</dbReference>
<keyword evidence="5" id="KW-1185">Reference proteome</keyword>
<dbReference type="Proteomes" id="UP001183604">
    <property type="component" value="Unassembled WGS sequence"/>
</dbReference>
<dbReference type="EMBL" id="JAVDYD010000001">
    <property type="protein sequence ID" value="MDR7336678.1"/>
    <property type="molecule type" value="Genomic_DNA"/>
</dbReference>
<evidence type="ECO:0000259" key="1">
    <source>
        <dbReference type="SMART" id="SM00873"/>
    </source>
</evidence>
<dbReference type="Gene3D" id="3.50.40.10">
    <property type="entry name" value="Phenylalanyl-trna Synthetase, Chain B, domain 3"/>
    <property type="match status" value="1"/>
</dbReference>
<dbReference type="InterPro" id="IPR005146">
    <property type="entry name" value="B3/B4_tRNA-bd"/>
</dbReference>
<dbReference type="GO" id="GO:0004826">
    <property type="term" value="F:phenylalanine-tRNA ligase activity"/>
    <property type="evidence" value="ECO:0007669"/>
    <property type="project" value="InterPro"/>
</dbReference>
<evidence type="ECO:0000313" key="5">
    <source>
        <dbReference type="Proteomes" id="UP001183604"/>
    </source>
</evidence>
<dbReference type="Pfam" id="PF03483">
    <property type="entry name" value="B3_4"/>
    <property type="match status" value="1"/>
</dbReference>
<evidence type="ECO:0000313" key="2">
    <source>
        <dbReference type="EMBL" id="MDA1387556.1"/>
    </source>
</evidence>
<proteinExistence type="predicted"/>
<feature type="domain" description="B3/B4 tRNA-binding" evidence="1">
    <location>
        <begin position="64"/>
        <end position="219"/>
    </location>
</feature>
<reference evidence="2" key="1">
    <citation type="submission" date="2022-12" db="EMBL/GenBank/DDBJ databases">
        <title>Gycomyces niveus sp.nov., a novel actinomycete isolated from soil in Shouguang.</title>
        <authorList>
            <person name="Yang X."/>
        </authorList>
    </citation>
    <scope>NUCLEOTIDE SEQUENCE</scope>
    <source>
        <strain evidence="2">DSM 44724</strain>
    </source>
</reference>
<protein>
    <submittedName>
        <fullName evidence="3">DNA/RNA-binding domain of Phe-tRNA-synthetase-like protein</fullName>
    </submittedName>
    <submittedName>
        <fullName evidence="2">Phenylalanine--tRNA ligase beta subunit-related protein</fullName>
    </submittedName>
</protein>
<reference evidence="3 5" key="2">
    <citation type="submission" date="2023-07" db="EMBL/GenBank/DDBJ databases">
        <title>Sequencing the genomes of 1000 actinobacteria strains.</title>
        <authorList>
            <person name="Klenk H.-P."/>
        </authorList>
    </citation>
    <scope>NUCLEOTIDE SEQUENCE [LARGE SCALE GENOMIC DNA]</scope>
    <source>
        <strain evidence="3 5">DSM 44724</strain>
    </source>
</reference>
<dbReference type="GO" id="GO:0003723">
    <property type="term" value="F:RNA binding"/>
    <property type="evidence" value="ECO:0007669"/>
    <property type="project" value="InterPro"/>
</dbReference>
<evidence type="ECO:0000313" key="4">
    <source>
        <dbReference type="Proteomes" id="UP001145799"/>
    </source>
</evidence>
<dbReference type="EMBL" id="JAPZVQ010000017">
    <property type="protein sequence ID" value="MDA1387556.1"/>
    <property type="molecule type" value="Genomic_DNA"/>
</dbReference>
<gene>
    <name evidence="3" type="ORF">J2S69_000397</name>
    <name evidence="2" type="ORF">O2L01_21360</name>
</gene>
<keyword evidence="2" id="KW-0436">Ligase</keyword>
<organism evidence="2 4">
    <name type="scientific">Glycomyces lechevalierae</name>
    <dbReference type="NCBI Taxonomy" id="256034"/>
    <lineage>
        <taxon>Bacteria</taxon>
        <taxon>Bacillati</taxon>
        <taxon>Actinomycetota</taxon>
        <taxon>Actinomycetes</taxon>
        <taxon>Glycomycetales</taxon>
        <taxon>Glycomycetaceae</taxon>
        <taxon>Glycomyces</taxon>
    </lineage>
</organism>
<name>A0A9X3SZM8_9ACTN</name>
<dbReference type="AlphaFoldDB" id="A0A9X3SZM8"/>
<dbReference type="SUPFAM" id="SSF56037">
    <property type="entry name" value="PheT/TilS domain"/>
    <property type="match status" value="1"/>
</dbReference>
<comment type="caution">
    <text evidence="2">The sequence shown here is derived from an EMBL/GenBank/DDBJ whole genome shotgun (WGS) entry which is preliminary data.</text>
</comment>
<dbReference type="InterPro" id="IPR020825">
    <property type="entry name" value="Phe-tRNA_synthase-like_B3/B4"/>
</dbReference>
<dbReference type="PANTHER" id="PTHR39209">
    <property type="match status" value="1"/>
</dbReference>
<dbReference type="SMART" id="SM00873">
    <property type="entry name" value="B3_4"/>
    <property type="match status" value="1"/>
</dbReference>
<dbReference type="PANTHER" id="PTHR39209:SF2">
    <property type="entry name" value="CYTOPLASMIC PROTEIN"/>
    <property type="match status" value="1"/>
</dbReference>
<accession>A0A9X3SZM8</accession>
<dbReference type="RefSeq" id="WP_270124061.1">
    <property type="nucleotide sequence ID" value="NZ_BAAAOM010000002.1"/>
</dbReference>
<sequence>MSREFTVADGVAEAFPQLRIHLIAVEGLRNGEDWPKAADAMDELEADAAEGNWTALDAADPRIATWHAAYRSFGTNPKRMRPSVEALQRRLGKSGRLPRITPAVDAYNLASVRFGVPAGAFDLDALEARIDIRHAVEGDAFTPLGEPEVREEPKPGEVVYAQGTEVLTRHWNHRDADATKVTAETTRAVFIFDSVGEEAHEAVDAAAERLKELLSEGASVTDHQVLDADRRSVRIGAEGPQAQ</sequence>